<comment type="caution">
    <text evidence="2">The sequence shown here is derived from an EMBL/GenBank/DDBJ whole genome shotgun (WGS) entry which is preliminary data.</text>
</comment>
<dbReference type="EMBL" id="JWZX01002103">
    <property type="protein sequence ID" value="KOO31007.1"/>
    <property type="molecule type" value="Genomic_DNA"/>
</dbReference>
<dbReference type="Pfam" id="PF00787">
    <property type="entry name" value="PX"/>
    <property type="match status" value="1"/>
</dbReference>
<reference evidence="3" key="1">
    <citation type="journal article" date="2015" name="PLoS Genet.">
        <title>Genome Sequence and Transcriptome Analyses of Chrysochromulina tobin: Metabolic Tools for Enhanced Algal Fitness in the Prominent Order Prymnesiales (Haptophyceae).</title>
        <authorList>
            <person name="Hovde B.T."/>
            <person name="Deodato C.R."/>
            <person name="Hunsperger H.M."/>
            <person name="Ryken S.A."/>
            <person name="Yost W."/>
            <person name="Jha R.K."/>
            <person name="Patterson J."/>
            <person name="Monnat R.J. Jr."/>
            <person name="Barlow S.B."/>
            <person name="Starkenburg S.R."/>
            <person name="Cattolico R.A."/>
        </authorList>
    </citation>
    <scope>NUCLEOTIDE SEQUENCE</scope>
    <source>
        <strain evidence="3">CCMP291</strain>
    </source>
</reference>
<evidence type="ECO:0000313" key="2">
    <source>
        <dbReference type="EMBL" id="KOO31007.1"/>
    </source>
</evidence>
<dbReference type="OrthoDB" id="5227681at2759"/>
<dbReference type="PANTHER" id="PTHR10555:SF170">
    <property type="entry name" value="FI18122P1"/>
    <property type="match status" value="1"/>
</dbReference>
<dbReference type="GO" id="GO:0035091">
    <property type="term" value="F:phosphatidylinositol binding"/>
    <property type="evidence" value="ECO:0007669"/>
    <property type="project" value="InterPro"/>
</dbReference>
<dbReference type="InterPro" id="IPR027267">
    <property type="entry name" value="AH/BAR_dom_sf"/>
</dbReference>
<dbReference type="Gene3D" id="1.20.1270.60">
    <property type="entry name" value="Arfaptin homology (AH) domain/BAR domain"/>
    <property type="match status" value="1"/>
</dbReference>
<name>A0A0M0JXJ8_9EUKA</name>
<dbReference type="SMART" id="SM00312">
    <property type="entry name" value="PX"/>
    <property type="match status" value="1"/>
</dbReference>
<dbReference type="PANTHER" id="PTHR10555">
    <property type="entry name" value="SORTING NEXIN"/>
    <property type="match status" value="1"/>
</dbReference>
<dbReference type="InterPro" id="IPR001683">
    <property type="entry name" value="PX_dom"/>
</dbReference>
<dbReference type="PROSITE" id="PS50195">
    <property type="entry name" value="PX"/>
    <property type="match status" value="1"/>
</dbReference>
<accession>A0A0M0JXJ8</accession>
<organism evidence="2 3">
    <name type="scientific">Chrysochromulina tobinii</name>
    <dbReference type="NCBI Taxonomy" id="1460289"/>
    <lineage>
        <taxon>Eukaryota</taxon>
        <taxon>Haptista</taxon>
        <taxon>Haptophyta</taxon>
        <taxon>Prymnesiophyceae</taxon>
        <taxon>Prymnesiales</taxon>
        <taxon>Chrysochromulinaceae</taxon>
        <taxon>Chrysochromulina</taxon>
    </lineage>
</organism>
<dbReference type="AlphaFoldDB" id="A0A0M0JXJ8"/>
<dbReference type="Gene3D" id="3.30.1520.10">
    <property type="entry name" value="Phox-like domain"/>
    <property type="match status" value="1"/>
</dbReference>
<evidence type="ECO:0000313" key="3">
    <source>
        <dbReference type="Proteomes" id="UP000037460"/>
    </source>
</evidence>
<dbReference type="SUPFAM" id="SSF103657">
    <property type="entry name" value="BAR/IMD domain-like"/>
    <property type="match status" value="1"/>
</dbReference>
<dbReference type="InterPro" id="IPR036871">
    <property type="entry name" value="PX_dom_sf"/>
</dbReference>
<gene>
    <name evidence="2" type="ORF">Ctob_004622</name>
</gene>
<protein>
    <submittedName>
        <fullName evidence="2">Sorting nexin 7</fullName>
    </submittedName>
</protein>
<keyword evidence="3" id="KW-1185">Reference proteome</keyword>
<dbReference type="SUPFAM" id="SSF64268">
    <property type="entry name" value="PX domain"/>
    <property type="match status" value="1"/>
</dbReference>
<evidence type="ECO:0000259" key="1">
    <source>
        <dbReference type="PROSITE" id="PS50195"/>
    </source>
</evidence>
<sequence>MLDITVTDPETHKGGTVSFVDFKVTITTDDPRFQLRNFFVRRRYSDFKWLRGQLTLNFPGCIVPPLPPADNPAKALKGEIKSFAPDFIARRQAGLELFLRRVAAHQQLVAAPDLVTFLEAKVWELQTAKNASSSTLLDSMLDSTEASLRKYAIMMQKKTPDDAEVEGLRAFASEYYSVVEAAARAHQATVSTIADAAGDLSNLGPAFDLLSQSERELSLPFTHMARELDALRELFLKQVQAEGVSGLSALLTFNAGMAASLKDVLKNRDHAQLEFSKSSQVLDLRTKERQSWQMANADKPPPSPRADQSLVARMFSADPLKGQKLQTKVMEAERELEEAQGIWDEINKSISVEALSFHRTTNIDFAHGLREHINQQLAFEDAQQQHWRQLLAVFEKVP</sequence>
<dbReference type="Proteomes" id="UP000037460">
    <property type="component" value="Unassembled WGS sequence"/>
</dbReference>
<dbReference type="GO" id="GO:0005768">
    <property type="term" value="C:endosome"/>
    <property type="evidence" value="ECO:0007669"/>
    <property type="project" value="TreeGrafter"/>
</dbReference>
<proteinExistence type="predicted"/>
<feature type="domain" description="PX" evidence="1">
    <location>
        <begin position="1"/>
        <end position="125"/>
    </location>
</feature>